<evidence type="ECO:0000259" key="4">
    <source>
        <dbReference type="PROSITE" id="PS50011"/>
    </source>
</evidence>
<evidence type="ECO:0000313" key="6">
    <source>
        <dbReference type="Proteomes" id="UP000443090"/>
    </source>
</evidence>
<protein>
    <submittedName>
        <fullName evidence="5">Casein kinase II subunit alpha</fullName>
    </submittedName>
</protein>
<keyword evidence="3" id="KW-0067">ATP-binding</keyword>
<evidence type="ECO:0000256" key="3">
    <source>
        <dbReference type="ARBA" id="ARBA00022840"/>
    </source>
</evidence>
<accession>A0A8H8RUI4</accession>
<keyword evidence="6" id="KW-1185">Reference proteome</keyword>
<sequence>VEIDVPSTRANLTLLYFHTLFHSHQRLLPVFLAHEKYSILNGNRYKIGQKLEGNFGSYLVSAQVAKNVWTATKNVMTFRHRHSETDKVVVKTAPAARFENERNILKQFQGRPYIRQMLDETKEPPSMVLKHLDVNLLSASAEKAIQGLDVKIVAKIILQALRALHEEGYAHTDIKPDNILANYGQGPLRFADIQVADLGDVTRINPAEYLEIGKSGSHIGAAIFRSPEAMLNLRWGPSTDIWSFGATLISFIWGCHYHIFKPDPKDADFDDEVYDTHVLIRQIAIFGPVPPSYATLIAEEDESRWEVLGAAIQFVYENDRRKPFVLAKDECLTEEDKEFILKIMKFDPRDRPTAEKLLRDKWFAGVP</sequence>
<dbReference type="Pfam" id="PF00069">
    <property type="entry name" value="Pkinase"/>
    <property type="match status" value="1"/>
</dbReference>
<dbReference type="SUPFAM" id="SSF56112">
    <property type="entry name" value="Protein kinase-like (PK-like)"/>
    <property type="match status" value="1"/>
</dbReference>
<dbReference type="GO" id="GO:0005524">
    <property type="term" value="F:ATP binding"/>
    <property type="evidence" value="ECO:0007669"/>
    <property type="project" value="UniProtKB-KW"/>
</dbReference>
<feature type="domain" description="Protein kinase" evidence="4">
    <location>
        <begin position="44"/>
        <end position="363"/>
    </location>
</feature>
<keyword evidence="5" id="KW-0418">Kinase</keyword>
<dbReference type="AlphaFoldDB" id="A0A8H8RUI4"/>
<organism evidence="5 6">
    <name type="scientific">Lachnellula occidentalis</name>
    <dbReference type="NCBI Taxonomy" id="215460"/>
    <lineage>
        <taxon>Eukaryota</taxon>
        <taxon>Fungi</taxon>
        <taxon>Dikarya</taxon>
        <taxon>Ascomycota</taxon>
        <taxon>Pezizomycotina</taxon>
        <taxon>Leotiomycetes</taxon>
        <taxon>Helotiales</taxon>
        <taxon>Lachnaceae</taxon>
        <taxon>Lachnellula</taxon>
    </lineage>
</organism>
<dbReference type="PROSITE" id="PS50011">
    <property type="entry name" value="PROTEIN_KINASE_DOM"/>
    <property type="match status" value="1"/>
</dbReference>
<keyword evidence="1" id="KW-0723">Serine/threonine-protein kinase</keyword>
<name>A0A8H8RUI4_9HELO</name>
<dbReference type="InterPro" id="IPR050117">
    <property type="entry name" value="MAPK"/>
</dbReference>
<dbReference type="InterPro" id="IPR000719">
    <property type="entry name" value="Prot_kinase_dom"/>
</dbReference>
<feature type="non-terminal residue" evidence="5">
    <location>
        <position position="367"/>
    </location>
</feature>
<evidence type="ECO:0000256" key="1">
    <source>
        <dbReference type="ARBA" id="ARBA00022527"/>
    </source>
</evidence>
<gene>
    <name evidence="5" type="primary">cka1</name>
    <name evidence="5" type="ORF">LOCC1_G004535</name>
</gene>
<evidence type="ECO:0000313" key="5">
    <source>
        <dbReference type="EMBL" id="TVY42127.1"/>
    </source>
</evidence>
<evidence type="ECO:0000256" key="2">
    <source>
        <dbReference type="ARBA" id="ARBA00022741"/>
    </source>
</evidence>
<dbReference type="Proteomes" id="UP000443090">
    <property type="component" value="Unassembled WGS sequence"/>
</dbReference>
<dbReference type="Gene3D" id="1.10.510.10">
    <property type="entry name" value="Transferase(Phosphotransferase) domain 1"/>
    <property type="match status" value="1"/>
</dbReference>
<dbReference type="SMART" id="SM00220">
    <property type="entry name" value="S_TKc"/>
    <property type="match status" value="1"/>
</dbReference>
<dbReference type="InterPro" id="IPR011009">
    <property type="entry name" value="Kinase-like_dom_sf"/>
</dbReference>
<dbReference type="GO" id="GO:0004674">
    <property type="term" value="F:protein serine/threonine kinase activity"/>
    <property type="evidence" value="ECO:0007669"/>
    <property type="project" value="UniProtKB-KW"/>
</dbReference>
<comment type="caution">
    <text evidence="5">The sequence shown here is derived from an EMBL/GenBank/DDBJ whole genome shotgun (WGS) entry which is preliminary data.</text>
</comment>
<keyword evidence="5" id="KW-0808">Transferase</keyword>
<proteinExistence type="predicted"/>
<keyword evidence="2" id="KW-0547">Nucleotide-binding</keyword>
<dbReference type="OrthoDB" id="5979581at2759"/>
<reference evidence="5 6" key="1">
    <citation type="submission" date="2018-05" db="EMBL/GenBank/DDBJ databases">
        <title>Genome sequencing and assembly of the regulated plant pathogen Lachnellula willkommii and related sister species for the development of diagnostic species identification markers.</title>
        <authorList>
            <person name="Giroux E."/>
            <person name="Bilodeau G."/>
        </authorList>
    </citation>
    <scope>NUCLEOTIDE SEQUENCE [LARGE SCALE GENOMIC DNA]</scope>
    <source>
        <strain evidence="5 6">CBS 160.35</strain>
    </source>
</reference>
<dbReference type="EMBL" id="QGMI01000348">
    <property type="protein sequence ID" value="TVY42127.1"/>
    <property type="molecule type" value="Genomic_DNA"/>
</dbReference>
<dbReference type="PANTHER" id="PTHR24055">
    <property type="entry name" value="MITOGEN-ACTIVATED PROTEIN KINASE"/>
    <property type="match status" value="1"/>
</dbReference>